<dbReference type="CDD" id="cd01335">
    <property type="entry name" value="Radical_SAM"/>
    <property type="match status" value="1"/>
</dbReference>
<comment type="pathway">
    <text evidence="1">Cofactor biosynthesis; molybdopterin biosynthesis.</text>
</comment>
<dbReference type="GO" id="GO:0061799">
    <property type="term" value="F:cyclic pyranopterin monophosphate synthase activity"/>
    <property type="evidence" value="ECO:0007669"/>
    <property type="project" value="TreeGrafter"/>
</dbReference>
<evidence type="ECO:0000256" key="2">
    <source>
        <dbReference type="ARBA" id="ARBA00022691"/>
    </source>
</evidence>
<dbReference type="InterPro" id="IPR050105">
    <property type="entry name" value="MoCo_biosynth_MoaA/MoaC"/>
</dbReference>
<evidence type="ECO:0000256" key="5">
    <source>
        <dbReference type="ARBA" id="ARBA00023014"/>
    </source>
</evidence>
<dbReference type="Gene3D" id="3.20.20.70">
    <property type="entry name" value="Aldolase class I"/>
    <property type="match status" value="1"/>
</dbReference>
<proteinExistence type="predicted"/>
<dbReference type="PANTHER" id="PTHR22960:SF0">
    <property type="entry name" value="MOLYBDENUM COFACTOR BIOSYNTHESIS PROTEIN 1"/>
    <property type="match status" value="1"/>
</dbReference>
<evidence type="ECO:0000256" key="3">
    <source>
        <dbReference type="ARBA" id="ARBA00022723"/>
    </source>
</evidence>
<evidence type="ECO:0000313" key="8">
    <source>
        <dbReference type="Proteomes" id="UP000095283"/>
    </source>
</evidence>
<feature type="domain" description="Radical SAM core" evidence="7">
    <location>
        <begin position="1"/>
        <end position="88"/>
    </location>
</feature>
<keyword evidence="8" id="KW-1185">Reference proteome</keyword>
<keyword evidence="6" id="KW-0501">Molybdenum cofactor biosynthesis</keyword>
<evidence type="ECO:0000313" key="9">
    <source>
        <dbReference type="WBParaSite" id="Hba_09331"/>
    </source>
</evidence>
<dbReference type="PROSITE" id="PS51918">
    <property type="entry name" value="RADICAL_SAM"/>
    <property type="match status" value="1"/>
</dbReference>
<dbReference type="WBParaSite" id="Hba_09331">
    <property type="protein sequence ID" value="Hba_09331"/>
    <property type="gene ID" value="Hba_09331"/>
</dbReference>
<dbReference type="SUPFAM" id="SSF102114">
    <property type="entry name" value="Radical SAM enzymes"/>
    <property type="match status" value="1"/>
</dbReference>
<dbReference type="InterPro" id="IPR007197">
    <property type="entry name" value="rSAM"/>
</dbReference>
<reference evidence="9" key="1">
    <citation type="submission" date="2016-11" db="UniProtKB">
        <authorList>
            <consortium name="WormBaseParasite"/>
        </authorList>
    </citation>
    <scope>IDENTIFICATION</scope>
</reference>
<dbReference type="AlphaFoldDB" id="A0A1I7WVY3"/>
<sequence length="88" mass="9428">MPEEGVKLTPGPKLLSADEIVRLVEIFAGHGIDKVRLTGGEPTIRDDIVDLVGKICAVPGIEDVGITSNGIILWKKLKQLRDAGLTKV</sequence>
<protein>
    <submittedName>
        <fullName evidence="9">Radical_SAM domain-containing protein</fullName>
    </submittedName>
</protein>
<dbReference type="PANTHER" id="PTHR22960">
    <property type="entry name" value="MOLYBDOPTERIN COFACTOR SYNTHESIS PROTEIN A"/>
    <property type="match status" value="1"/>
</dbReference>
<evidence type="ECO:0000256" key="6">
    <source>
        <dbReference type="ARBA" id="ARBA00023150"/>
    </source>
</evidence>
<organism evidence="8 9">
    <name type="scientific">Heterorhabditis bacteriophora</name>
    <name type="common">Entomopathogenic nematode worm</name>
    <dbReference type="NCBI Taxonomy" id="37862"/>
    <lineage>
        <taxon>Eukaryota</taxon>
        <taxon>Metazoa</taxon>
        <taxon>Ecdysozoa</taxon>
        <taxon>Nematoda</taxon>
        <taxon>Chromadorea</taxon>
        <taxon>Rhabditida</taxon>
        <taxon>Rhabditina</taxon>
        <taxon>Rhabditomorpha</taxon>
        <taxon>Strongyloidea</taxon>
        <taxon>Heterorhabditidae</taxon>
        <taxon>Heterorhabditis</taxon>
    </lineage>
</organism>
<dbReference type="GO" id="GO:0051536">
    <property type="term" value="F:iron-sulfur cluster binding"/>
    <property type="evidence" value="ECO:0007669"/>
    <property type="project" value="UniProtKB-KW"/>
</dbReference>
<keyword evidence="3" id="KW-0479">Metal-binding</keyword>
<evidence type="ECO:0000256" key="1">
    <source>
        <dbReference type="ARBA" id="ARBA00005046"/>
    </source>
</evidence>
<keyword evidence="5" id="KW-0411">Iron-sulfur</keyword>
<evidence type="ECO:0000256" key="4">
    <source>
        <dbReference type="ARBA" id="ARBA00023004"/>
    </source>
</evidence>
<dbReference type="GO" id="GO:0061798">
    <property type="term" value="F:GTP 3',8'-cyclase activity"/>
    <property type="evidence" value="ECO:0007669"/>
    <property type="project" value="TreeGrafter"/>
</dbReference>
<keyword evidence="2" id="KW-0949">S-adenosyl-L-methionine</keyword>
<dbReference type="GO" id="GO:0046872">
    <property type="term" value="F:metal ion binding"/>
    <property type="evidence" value="ECO:0007669"/>
    <property type="project" value="UniProtKB-KW"/>
</dbReference>
<evidence type="ECO:0000259" key="7">
    <source>
        <dbReference type="PROSITE" id="PS51918"/>
    </source>
</evidence>
<keyword evidence="4" id="KW-0408">Iron</keyword>
<dbReference type="Proteomes" id="UP000095283">
    <property type="component" value="Unplaced"/>
</dbReference>
<dbReference type="InterPro" id="IPR058240">
    <property type="entry name" value="rSAM_sf"/>
</dbReference>
<accession>A0A1I7WVY3</accession>
<name>A0A1I7WVY3_HETBA</name>
<dbReference type="GO" id="GO:0006777">
    <property type="term" value="P:Mo-molybdopterin cofactor biosynthetic process"/>
    <property type="evidence" value="ECO:0007669"/>
    <property type="project" value="UniProtKB-KW"/>
</dbReference>
<dbReference type="Pfam" id="PF04055">
    <property type="entry name" value="Radical_SAM"/>
    <property type="match status" value="1"/>
</dbReference>
<dbReference type="InterPro" id="IPR013785">
    <property type="entry name" value="Aldolase_TIM"/>
</dbReference>